<comment type="catalytic activity">
    <reaction evidence="4">
        <text>2,5-dichlorocyclohexa-2,5-dien-1,4-diol + NAD(+) = 2,5-dichlorohydroquinone + NADH + H(+)</text>
        <dbReference type="Rhea" id="RHEA:15741"/>
        <dbReference type="ChEBI" id="CHEBI:15378"/>
        <dbReference type="ChEBI" id="CHEBI:27545"/>
        <dbReference type="ChEBI" id="CHEBI:28975"/>
        <dbReference type="ChEBI" id="CHEBI:57540"/>
        <dbReference type="ChEBI" id="CHEBI:57945"/>
    </reaction>
</comment>
<dbReference type="EMBL" id="SEOM01000004">
    <property type="protein sequence ID" value="RYM01492.1"/>
    <property type="molecule type" value="Genomic_DNA"/>
</dbReference>
<dbReference type="PRINTS" id="PR00081">
    <property type="entry name" value="GDHRDH"/>
</dbReference>
<evidence type="ECO:0000313" key="6">
    <source>
        <dbReference type="EMBL" id="RYM01492.1"/>
    </source>
</evidence>
<evidence type="ECO:0000256" key="1">
    <source>
        <dbReference type="ARBA" id="ARBA00006484"/>
    </source>
</evidence>
<evidence type="ECO:0000256" key="4">
    <source>
        <dbReference type="ARBA" id="ARBA00051383"/>
    </source>
</evidence>
<dbReference type="GO" id="GO:0016491">
    <property type="term" value="F:oxidoreductase activity"/>
    <property type="evidence" value="ECO:0007669"/>
    <property type="project" value="UniProtKB-KW"/>
</dbReference>
<dbReference type="InterPro" id="IPR002347">
    <property type="entry name" value="SDR_fam"/>
</dbReference>
<dbReference type="PANTHER" id="PTHR43618">
    <property type="entry name" value="7-ALPHA-HYDROXYSTEROID DEHYDROGENASE"/>
    <property type="match status" value="1"/>
</dbReference>
<proteinExistence type="inferred from homology"/>
<dbReference type="PROSITE" id="PS00061">
    <property type="entry name" value="ADH_SHORT"/>
    <property type="match status" value="1"/>
</dbReference>
<gene>
    <name evidence="6" type="ORF">EWH08_12460</name>
</gene>
<dbReference type="InterPro" id="IPR020904">
    <property type="entry name" value="Sc_DH/Rdtase_CS"/>
</dbReference>
<dbReference type="PRINTS" id="PR00080">
    <property type="entry name" value="SDRFAMILY"/>
</dbReference>
<dbReference type="PANTHER" id="PTHR43618:SF8">
    <property type="entry name" value="7ALPHA-HYDROXYSTEROID DEHYDROGENASE"/>
    <property type="match status" value="1"/>
</dbReference>
<comment type="similarity">
    <text evidence="1 5">Belongs to the short-chain dehydrogenases/reductases (SDR) family.</text>
</comment>
<evidence type="ECO:0000313" key="7">
    <source>
        <dbReference type="Proteomes" id="UP000292734"/>
    </source>
</evidence>
<dbReference type="Pfam" id="PF00106">
    <property type="entry name" value="adh_short"/>
    <property type="match status" value="1"/>
</dbReference>
<organism evidence="6 7">
    <name type="scientific">Sphingobium indicum</name>
    <dbReference type="NCBI Taxonomy" id="332055"/>
    <lineage>
        <taxon>Bacteria</taxon>
        <taxon>Pseudomonadati</taxon>
        <taxon>Pseudomonadota</taxon>
        <taxon>Alphaproteobacteria</taxon>
        <taxon>Sphingomonadales</taxon>
        <taxon>Sphingomonadaceae</taxon>
        <taxon>Sphingobium</taxon>
    </lineage>
</organism>
<dbReference type="Gene3D" id="3.40.50.720">
    <property type="entry name" value="NAD(P)-binding Rossmann-like Domain"/>
    <property type="match status" value="1"/>
</dbReference>
<protein>
    <submittedName>
        <fullName evidence="6">SDR family NAD(P)-dependent oxidoreductase</fullName>
    </submittedName>
</protein>
<evidence type="ECO:0000256" key="3">
    <source>
        <dbReference type="ARBA" id="ARBA00023002"/>
    </source>
</evidence>
<dbReference type="InterPro" id="IPR036291">
    <property type="entry name" value="NAD(P)-bd_dom_sf"/>
</dbReference>
<dbReference type="AlphaFoldDB" id="A0A4Q4J5K6"/>
<comment type="caution">
    <text evidence="6">The sequence shown here is derived from an EMBL/GenBank/DDBJ whole genome shotgun (WGS) entry which is preliminary data.</text>
</comment>
<name>A0A4Q4J5K6_9SPHN</name>
<keyword evidence="3" id="KW-0560">Oxidoreductase</keyword>
<reference evidence="6 7" key="1">
    <citation type="submission" date="2019-02" db="EMBL/GenBank/DDBJ databases">
        <authorList>
            <person name="Feng G."/>
        </authorList>
    </citation>
    <scope>NUCLEOTIDE SEQUENCE [LARGE SCALE GENOMIC DNA]</scope>
    <source>
        <strain evidence="6 7">DSM 26779</strain>
    </source>
</reference>
<dbReference type="SUPFAM" id="SSF51735">
    <property type="entry name" value="NAD(P)-binding Rossmann-fold domains"/>
    <property type="match status" value="1"/>
</dbReference>
<accession>A0A4Q4J5K6</accession>
<dbReference type="RefSeq" id="WP_129965452.1">
    <property type="nucleotide sequence ID" value="NZ_JACBZE010000005.1"/>
</dbReference>
<dbReference type="FunFam" id="3.40.50.720:FF:000084">
    <property type="entry name" value="Short-chain dehydrogenase reductase"/>
    <property type="match status" value="1"/>
</dbReference>
<sequence length="261" mass="27537">MDVETLFRLDGKTALVTGASTGLGAMIAEGFVRSGARVYICGRKMQPLEALAERLDALGPCIPVACDISLEDGRAALTSAIAARESELHILVNNAGTSWGAPLDSFPAKGFDKILGLNLTAPFFLIQALLPQLRAAARESDPARIINISSIDGLRPPERESYSYSASKAGLIMLTRHLARRLAREHVAVNAIAPGLFETPMTDFIFDPAHPLHEPPPDLPLGNRAGRAEDIAAAAIYLAARAGAHLTGITLPVSGGEATAE</sequence>
<dbReference type="InterPro" id="IPR052178">
    <property type="entry name" value="Sec_Metab_Biosynth_SDR"/>
</dbReference>
<evidence type="ECO:0000256" key="2">
    <source>
        <dbReference type="ARBA" id="ARBA00022857"/>
    </source>
</evidence>
<evidence type="ECO:0000256" key="5">
    <source>
        <dbReference type="RuleBase" id="RU000363"/>
    </source>
</evidence>
<keyword evidence="2" id="KW-0521">NADP</keyword>
<dbReference type="Proteomes" id="UP000292734">
    <property type="component" value="Unassembled WGS sequence"/>
</dbReference>